<proteinExistence type="predicted"/>
<dbReference type="EnsemblPlants" id="novel_model_1146_5bd9a17a">
    <property type="protein sequence ID" value="cds.novel_model_1146_5bd9a17a"/>
    <property type="gene ID" value="novel_gene_643_5bd9a17a"/>
</dbReference>
<evidence type="ECO:0000313" key="1">
    <source>
        <dbReference type="EnsemblPlants" id="cds.novel_model_1146_5bd9a17a"/>
    </source>
</evidence>
<accession>A0A803QTB9</accession>
<dbReference type="Gramene" id="novel_model_1146_5bd9a17a">
    <property type="protein sequence ID" value="cds.novel_model_1146_5bd9a17a"/>
    <property type="gene ID" value="novel_gene_643_5bd9a17a"/>
</dbReference>
<dbReference type="EMBL" id="UZAU01000186">
    <property type="status" value="NOT_ANNOTATED_CDS"/>
    <property type="molecule type" value="Genomic_DNA"/>
</dbReference>
<reference evidence="1" key="1">
    <citation type="submission" date="2018-11" db="EMBL/GenBank/DDBJ databases">
        <authorList>
            <person name="Grassa J C."/>
        </authorList>
    </citation>
    <scope>NUCLEOTIDE SEQUENCE [LARGE SCALE GENOMIC DNA]</scope>
</reference>
<dbReference type="EMBL" id="UZAU01000185">
    <property type="status" value="NOT_ANNOTATED_CDS"/>
    <property type="molecule type" value="Genomic_DNA"/>
</dbReference>
<reference evidence="1" key="2">
    <citation type="submission" date="2021-03" db="UniProtKB">
        <authorList>
            <consortium name="EnsemblPlants"/>
        </authorList>
    </citation>
    <scope>IDENTIFICATION</scope>
</reference>
<keyword evidence="2" id="KW-1185">Reference proteome</keyword>
<sequence>MEDVVAVMARSVRLFGGKDGSFGKECEDIGGRDGSFGRDDGSGGSDGLGNLGKIFGIRKPF</sequence>
<protein>
    <submittedName>
        <fullName evidence="1">Uncharacterized protein</fullName>
    </submittedName>
</protein>
<organism evidence="1 2">
    <name type="scientific">Cannabis sativa</name>
    <name type="common">Hemp</name>
    <name type="synonym">Marijuana</name>
    <dbReference type="NCBI Taxonomy" id="3483"/>
    <lineage>
        <taxon>Eukaryota</taxon>
        <taxon>Viridiplantae</taxon>
        <taxon>Streptophyta</taxon>
        <taxon>Embryophyta</taxon>
        <taxon>Tracheophyta</taxon>
        <taxon>Spermatophyta</taxon>
        <taxon>Magnoliopsida</taxon>
        <taxon>eudicotyledons</taxon>
        <taxon>Gunneridae</taxon>
        <taxon>Pentapetalae</taxon>
        <taxon>rosids</taxon>
        <taxon>fabids</taxon>
        <taxon>Rosales</taxon>
        <taxon>Cannabaceae</taxon>
        <taxon>Cannabis</taxon>
    </lineage>
</organism>
<evidence type="ECO:0000313" key="2">
    <source>
        <dbReference type="Proteomes" id="UP000596661"/>
    </source>
</evidence>
<name>A0A803QTB9_CANSA</name>
<dbReference type="Proteomes" id="UP000596661">
    <property type="component" value="Chromosome 2"/>
</dbReference>
<dbReference type="AlphaFoldDB" id="A0A803QTB9"/>